<dbReference type="PROSITE" id="PS51736">
    <property type="entry name" value="RECOMBINASES_3"/>
    <property type="match status" value="1"/>
</dbReference>
<dbReference type="InterPro" id="IPR050639">
    <property type="entry name" value="SSR_resolvase"/>
</dbReference>
<dbReference type="PANTHER" id="PTHR30461:SF23">
    <property type="entry name" value="DNA RECOMBINASE-RELATED"/>
    <property type="match status" value="1"/>
</dbReference>
<sequence>MAASTSRRLRCAIYTRKSTEEGLDQAFNSLDAQREACAAYILSQRHEGWQLVPDLYDDGGFTGGNMDRPGLKQLLTDVRAGRVDVVVVYKVDRLTRSLADFAKIVDVLDAAGASFVSVTQAFNTTNSMGRLTLNVLLSFAQFEREVIAERIRDKVAASKARGMWMGGNLPLGYAAVDKKLVLVPDEAETVRHIMRQYLASANVLDLAEKLRRQGIVSKLRVGRNGQLKGGVPFNRGALHHLLSNRTYVGEVVHRGKIYPGEHEAIVDRELFDAAQAKLAARTNAPLEPGRRGTVSLLAGVIRDDVGRPMSPIHTRNHGKRYRYYASHRGDGSKEPALRLPAGALDHAVRTSMQSFLADAQRVSKLNVDPAQHGNLIASFGALASSLDGIAIADLRKLLQQAQLRVTVSREAVKAEFDLAPLAAWVGVNLEENAVIALSIAASQARWGHEPRLRLDPPAGAPANDPNLVQLIARGFVARDQLLEMSEDEVQAMPSTQLRHLERIARLAYLAPDIITTILDGRQPRQVTARFLSRLGALPLAWSDQRKMLGFSSD</sequence>
<dbReference type="InterPro" id="IPR038109">
    <property type="entry name" value="DNA_bind_recomb_sf"/>
</dbReference>
<dbReference type="SMART" id="SM00857">
    <property type="entry name" value="Resolvase"/>
    <property type="match status" value="1"/>
</dbReference>
<dbReference type="Gene3D" id="3.90.1750.20">
    <property type="entry name" value="Putative Large Serine Recombinase, Chain B, Domain 2"/>
    <property type="match status" value="1"/>
</dbReference>
<evidence type="ECO:0000313" key="3">
    <source>
        <dbReference type="EMBL" id="MFC4293547.1"/>
    </source>
</evidence>
<dbReference type="InterPro" id="IPR036162">
    <property type="entry name" value="Resolvase-like_N_sf"/>
</dbReference>
<dbReference type="SUPFAM" id="SSF53041">
    <property type="entry name" value="Resolvase-like"/>
    <property type="match status" value="1"/>
</dbReference>
<evidence type="ECO:0000313" key="4">
    <source>
        <dbReference type="Proteomes" id="UP001595828"/>
    </source>
</evidence>
<proteinExistence type="predicted"/>
<organism evidence="3 4">
    <name type="scientific">Novosphingobium tardum</name>
    <dbReference type="NCBI Taxonomy" id="1538021"/>
    <lineage>
        <taxon>Bacteria</taxon>
        <taxon>Pseudomonadati</taxon>
        <taxon>Pseudomonadota</taxon>
        <taxon>Alphaproteobacteria</taxon>
        <taxon>Sphingomonadales</taxon>
        <taxon>Sphingomonadaceae</taxon>
        <taxon>Novosphingobium</taxon>
    </lineage>
</organism>
<dbReference type="InterPro" id="IPR006119">
    <property type="entry name" value="Resolv_N"/>
</dbReference>
<dbReference type="Gene3D" id="3.40.50.1390">
    <property type="entry name" value="Resolvase, N-terminal catalytic domain"/>
    <property type="match status" value="1"/>
</dbReference>
<keyword evidence="4" id="KW-1185">Reference proteome</keyword>
<accession>A0ABV8RJN5</accession>
<dbReference type="InterPro" id="IPR011109">
    <property type="entry name" value="DNA_bind_recombinase_dom"/>
</dbReference>
<protein>
    <submittedName>
        <fullName evidence="3">Recombinase family protein</fullName>
    </submittedName>
</protein>
<evidence type="ECO:0000259" key="1">
    <source>
        <dbReference type="PROSITE" id="PS51736"/>
    </source>
</evidence>
<evidence type="ECO:0000259" key="2">
    <source>
        <dbReference type="PROSITE" id="PS51737"/>
    </source>
</evidence>
<feature type="domain" description="Resolvase/invertase-type recombinase catalytic" evidence="1">
    <location>
        <begin position="10"/>
        <end position="162"/>
    </location>
</feature>
<dbReference type="Pfam" id="PF07508">
    <property type="entry name" value="Recombinase"/>
    <property type="match status" value="1"/>
</dbReference>
<comment type="caution">
    <text evidence="3">The sequence shown here is derived from an EMBL/GenBank/DDBJ whole genome shotgun (WGS) entry which is preliminary data.</text>
</comment>
<reference evidence="4" key="1">
    <citation type="journal article" date="2019" name="Int. J. Syst. Evol. Microbiol.">
        <title>The Global Catalogue of Microorganisms (GCM) 10K type strain sequencing project: providing services to taxonomists for standard genome sequencing and annotation.</title>
        <authorList>
            <consortium name="The Broad Institute Genomics Platform"/>
            <consortium name="The Broad Institute Genome Sequencing Center for Infectious Disease"/>
            <person name="Wu L."/>
            <person name="Ma J."/>
        </authorList>
    </citation>
    <scope>NUCLEOTIDE SEQUENCE [LARGE SCALE GENOMIC DNA]</scope>
    <source>
        <strain evidence="4">CGMCC 1.12989</strain>
    </source>
</reference>
<dbReference type="PANTHER" id="PTHR30461">
    <property type="entry name" value="DNA-INVERTASE FROM LAMBDOID PROPHAGE"/>
    <property type="match status" value="1"/>
</dbReference>
<dbReference type="RefSeq" id="WP_379537041.1">
    <property type="nucleotide sequence ID" value="NZ_JBHSDR010000003.1"/>
</dbReference>
<dbReference type="CDD" id="cd03768">
    <property type="entry name" value="SR_ResInv"/>
    <property type="match status" value="1"/>
</dbReference>
<name>A0ABV8RJN5_9SPHN</name>
<dbReference type="PROSITE" id="PS51737">
    <property type="entry name" value="RECOMBINASE_DNA_BIND"/>
    <property type="match status" value="1"/>
</dbReference>
<dbReference type="EMBL" id="JBHSDR010000003">
    <property type="protein sequence ID" value="MFC4293547.1"/>
    <property type="molecule type" value="Genomic_DNA"/>
</dbReference>
<dbReference type="Pfam" id="PF00239">
    <property type="entry name" value="Resolvase"/>
    <property type="match status" value="1"/>
</dbReference>
<gene>
    <name evidence="3" type="ORF">ACFO0A_00585</name>
</gene>
<dbReference type="Proteomes" id="UP001595828">
    <property type="component" value="Unassembled WGS sequence"/>
</dbReference>
<feature type="domain" description="Recombinase" evidence="2">
    <location>
        <begin position="170"/>
        <end position="284"/>
    </location>
</feature>